<reference evidence="2" key="1">
    <citation type="journal article" date="2019" name="Int. J. Syst. Evol. Microbiol.">
        <title>The Global Catalogue of Microorganisms (GCM) 10K type strain sequencing project: providing services to taxonomists for standard genome sequencing and annotation.</title>
        <authorList>
            <consortium name="The Broad Institute Genomics Platform"/>
            <consortium name="The Broad Institute Genome Sequencing Center for Infectious Disease"/>
            <person name="Wu L."/>
            <person name="Ma J."/>
        </authorList>
    </citation>
    <scope>NUCLEOTIDE SEQUENCE [LARGE SCALE GENOMIC DNA]</scope>
    <source>
        <strain evidence="2">CGMCC 1.12286</strain>
    </source>
</reference>
<proteinExistence type="predicted"/>
<sequence>MTTEELKRVNIRVTPEVYEWFMNKSKRTGVSMSSLMFLALEAHVQQQLSLPYTCLWQDESAGCGGVKLQFYAATNQDLFV</sequence>
<dbReference type="RefSeq" id="WP_377940935.1">
    <property type="nucleotide sequence ID" value="NZ_JBHUCX010000007.1"/>
</dbReference>
<dbReference type="EMBL" id="JBHUCX010000007">
    <property type="protein sequence ID" value="MFD1673510.1"/>
    <property type="molecule type" value="Genomic_DNA"/>
</dbReference>
<evidence type="ECO:0000313" key="2">
    <source>
        <dbReference type="Proteomes" id="UP001597079"/>
    </source>
</evidence>
<gene>
    <name evidence="1" type="ORF">ACFSB2_02130</name>
</gene>
<organism evidence="1 2">
    <name type="scientific">Alicyclobacillus fodiniaquatilis</name>
    <dbReference type="NCBI Taxonomy" id="1661150"/>
    <lineage>
        <taxon>Bacteria</taxon>
        <taxon>Bacillati</taxon>
        <taxon>Bacillota</taxon>
        <taxon>Bacilli</taxon>
        <taxon>Bacillales</taxon>
        <taxon>Alicyclobacillaceae</taxon>
        <taxon>Alicyclobacillus</taxon>
    </lineage>
</organism>
<evidence type="ECO:0008006" key="3">
    <source>
        <dbReference type="Google" id="ProtNLM"/>
    </source>
</evidence>
<accession>A0ABW4JEF2</accession>
<evidence type="ECO:0000313" key="1">
    <source>
        <dbReference type="EMBL" id="MFD1673510.1"/>
    </source>
</evidence>
<comment type="caution">
    <text evidence="1">The sequence shown here is derived from an EMBL/GenBank/DDBJ whole genome shotgun (WGS) entry which is preliminary data.</text>
</comment>
<protein>
    <recommendedName>
        <fullName evidence="3">CopG antitoxin of type II toxin-antitoxin system</fullName>
    </recommendedName>
</protein>
<dbReference type="Proteomes" id="UP001597079">
    <property type="component" value="Unassembled WGS sequence"/>
</dbReference>
<keyword evidence="2" id="KW-1185">Reference proteome</keyword>
<name>A0ABW4JEF2_9BACL</name>